<dbReference type="Gene3D" id="2.60.40.1180">
    <property type="entry name" value="Golgi alpha-mannosidase II"/>
    <property type="match status" value="2"/>
</dbReference>
<evidence type="ECO:0000313" key="8">
    <source>
        <dbReference type="RefSeq" id="XP_028030617.1"/>
    </source>
</evidence>
<dbReference type="Pfam" id="PF21365">
    <property type="entry name" value="Glyco_hydro_31_3rd"/>
    <property type="match status" value="1"/>
</dbReference>
<dbReference type="Gene3D" id="2.60.40.1760">
    <property type="entry name" value="glycosyl hydrolase (family 31)"/>
    <property type="match status" value="1"/>
</dbReference>
<dbReference type="OrthoDB" id="1334205at2759"/>
<dbReference type="Pfam" id="PF00041">
    <property type="entry name" value="fn3"/>
    <property type="match status" value="1"/>
</dbReference>
<dbReference type="RefSeq" id="XP_028030615.1">
    <property type="nucleotide sequence ID" value="XM_028174814.1"/>
</dbReference>
<dbReference type="InterPro" id="IPR033403">
    <property type="entry name" value="DUF5110"/>
</dbReference>
<dbReference type="GO" id="GO:0090599">
    <property type="term" value="F:alpha-glucosidase activity"/>
    <property type="evidence" value="ECO:0007669"/>
    <property type="project" value="UniProtKB-ARBA"/>
</dbReference>
<dbReference type="KEGG" id="bman:114243357"/>
<dbReference type="InterPro" id="IPR013780">
    <property type="entry name" value="Glyco_hydro_b"/>
</dbReference>
<dbReference type="CDD" id="cd00063">
    <property type="entry name" value="FN3"/>
    <property type="match status" value="1"/>
</dbReference>
<dbReference type="Gene3D" id="3.20.20.80">
    <property type="entry name" value="Glycosidases"/>
    <property type="match status" value="1"/>
</dbReference>
<dbReference type="InterPro" id="IPR008979">
    <property type="entry name" value="Galactose-bd-like_sf"/>
</dbReference>
<dbReference type="AlphaFoldDB" id="A0A6J2JQR3"/>
<dbReference type="Gene3D" id="2.60.40.10">
    <property type="entry name" value="Immunoglobulins"/>
    <property type="match status" value="1"/>
</dbReference>
<reference evidence="5 6" key="1">
    <citation type="submission" date="2025-04" db="UniProtKB">
        <authorList>
            <consortium name="RefSeq"/>
        </authorList>
    </citation>
    <scope>IDENTIFICATION</scope>
    <source>
        <tissue evidence="5 6">Silk gland</tissue>
    </source>
</reference>
<dbReference type="PANTHER" id="PTHR22762:SF166">
    <property type="entry name" value="ALPHA-GLUCOSIDASE"/>
    <property type="match status" value="1"/>
</dbReference>
<dbReference type="RefSeq" id="XP_028030618.1">
    <property type="nucleotide sequence ID" value="XM_028174817.1"/>
</dbReference>
<evidence type="ECO:0000256" key="2">
    <source>
        <dbReference type="RuleBase" id="RU361185"/>
    </source>
</evidence>
<dbReference type="InterPro" id="IPR000322">
    <property type="entry name" value="Glyco_hydro_31_TIM"/>
</dbReference>
<keyword evidence="4" id="KW-1185">Reference proteome</keyword>
<organism evidence="4 5">
    <name type="scientific">Bombyx mandarina</name>
    <name type="common">Wild silk moth</name>
    <name type="synonym">Wild silkworm</name>
    <dbReference type="NCBI Taxonomy" id="7092"/>
    <lineage>
        <taxon>Eukaryota</taxon>
        <taxon>Metazoa</taxon>
        <taxon>Ecdysozoa</taxon>
        <taxon>Arthropoda</taxon>
        <taxon>Hexapoda</taxon>
        <taxon>Insecta</taxon>
        <taxon>Pterygota</taxon>
        <taxon>Neoptera</taxon>
        <taxon>Endopterygota</taxon>
        <taxon>Lepidoptera</taxon>
        <taxon>Glossata</taxon>
        <taxon>Ditrysia</taxon>
        <taxon>Bombycoidea</taxon>
        <taxon>Bombycidae</taxon>
        <taxon>Bombycinae</taxon>
        <taxon>Bombyx</taxon>
    </lineage>
</organism>
<protein>
    <submittedName>
        <fullName evidence="5 6">Uncharacterized protein LOC114243357</fullName>
    </submittedName>
</protein>
<dbReference type="RefSeq" id="XP_028030614.1">
    <property type="nucleotide sequence ID" value="XM_028174813.1"/>
</dbReference>
<dbReference type="Pfam" id="PF01055">
    <property type="entry name" value="Glyco_hydro_31_2nd"/>
    <property type="match status" value="1"/>
</dbReference>
<evidence type="ECO:0000313" key="7">
    <source>
        <dbReference type="RefSeq" id="XP_028030616.1"/>
    </source>
</evidence>
<dbReference type="InterPro" id="IPR013783">
    <property type="entry name" value="Ig-like_fold"/>
</dbReference>
<dbReference type="GeneID" id="114243357"/>
<dbReference type="PANTHER" id="PTHR22762">
    <property type="entry name" value="ALPHA-GLUCOSIDASE"/>
    <property type="match status" value="1"/>
</dbReference>
<sequence>METTDEKNRLGKIKSFIKTKTDFLIEYETGESAKLTILNRHVFRYHMSPTGNFPEYPTPNNNDDEARINHKRVSEYETEPFKLSLLEEDKEFHIVDTNEIRIQFDKTNSVMSIVDRRTDEVVLKEYQPIFYDYGVIVQELKQHNNEYFFGGGMQNGRFSHKNEVIEIVNNNEWDDGGIASPCPFFWSTRGYGVLRNTWQPGNYDFGSENKDKIETMHYGEDFDAFYFINKKPKDILNDYFELTGFPIFMPEYAFYEAHLNTFNRDYWVKVTPETKGAILFEDGEFYKSFQPSEIGNKKGILESLNGENNNYQFSARAMVDRYRKHDMPLGWFIPNDGYGSGYGQTDTLDGDIENLREFVRYSNNKGVQVALWTESNLEPKDPKNPKKSERDLCKEISVAGVVALKCDVAWIGSGYSFGLNAVEKSTNKFTASTRNKARPLIIMVDGWAGTQRYAGIWSGDQSGGEWEYIRFHIPTYIGTGLSGQPVVGSDMDGIYGGGHREINIRDYQWKTFTPLQLNMDGWGNTPKTPFSFDVESTNINRAYLKLKSMLLPYNYTIGHESTKGLPMIRGMFLEFPNEIPAYTLESQYQYMWGPSLLVAPIYCNYKSSDGDSIRHGIYLPNPKQIWIDLFTGEKYIGGKIYNNFNCPLWKIPVFVKDGAIIPFVNPNNNVTEVQRDKRIIRIYPNNETTFDIYEDDGITTDYLDRISATTRVNVEGPPSNERGDLYIHIHKTKGFYRNMVVNRSTILQIIVSKDVELVEVLVKGESIKINKVETDESFEKKENIYYYKKDFYANPYLADCGGEAIKQKCVLIKIQKVDISIEDIIIKVNGFANETPILGNVVNIDKNIKTPASFTVDENKITGNSITLKWNETENADYYEIEKDGFIYSYIIGDIFTFNDLKGHSAYSFRIRAVSPVGVSKWSYLITVETAQSLYENALKDVQVSCNIPCEDGQEVHNLTNGKKSIWHTCWSKQHQAYRETGGVIRLTFDLGDIYPIKLIEYTPRKDAGNGTILLLQYKCSTDGKHWTKDSDPIKWDLDNKVKTIALSGDKFRYIQIHILKSIGGFGSGESIRFYP</sequence>
<feature type="domain" description="Fibronectin type-III" evidence="3">
    <location>
        <begin position="850"/>
        <end position="933"/>
    </location>
</feature>
<dbReference type="Pfam" id="PF17137">
    <property type="entry name" value="DUF5110"/>
    <property type="match status" value="1"/>
</dbReference>
<dbReference type="Pfam" id="PF00754">
    <property type="entry name" value="F5_F8_type_C"/>
    <property type="match status" value="1"/>
</dbReference>
<dbReference type="GO" id="GO:0030246">
    <property type="term" value="F:carbohydrate binding"/>
    <property type="evidence" value="ECO:0007669"/>
    <property type="project" value="InterPro"/>
</dbReference>
<evidence type="ECO:0000313" key="4">
    <source>
        <dbReference type="Proteomes" id="UP000504629"/>
    </source>
</evidence>
<evidence type="ECO:0000256" key="1">
    <source>
        <dbReference type="ARBA" id="ARBA00007806"/>
    </source>
</evidence>
<dbReference type="Pfam" id="PF13802">
    <property type="entry name" value="Gal_mutarotas_2"/>
    <property type="match status" value="1"/>
</dbReference>
<dbReference type="InterPro" id="IPR017853">
    <property type="entry name" value="GH"/>
</dbReference>
<dbReference type="InterPro" id="IPR036116">
    <property type="entry name" value="FN3_sf"/>
</dbReference>
<evidence type="ECO:0000313" key="5">
    <source>
        <dbReference type="RefSeq" id="XP_028030614.1"/>
    </source>
</evidence>
<accession>A0A6J2JQR3</accession>
<dbReference type="SUPFAM" id="SSF51445">
    <property type="entry name" value="(Trans)glycosidases"/>
    <property type="match status" value="1"/>
</dbReference>
<dbReference type="SMART" id="SM00060">
    <property type="entry name" value="FN3"/>
    <property type="match status" value="1"/>
</dbReference>
<comment type="similarity">
    <text evidence="1 2">Belongs to the glycosyl hydrolase 31 family.</text>
</comment>
<evidence type="ECO:0000313" key="6">
    <source>
        <dbReference type="RefSeq" id="XP_028030615.1"/>
    </source>
</evidence>
<dbReference type="SUPFAM" id="SSF49785">
    <property type="entry name" value="Galactose-binding domain-like"/>
    <property type="match status" value="1"/>
</dbReference>
<dbReference type="GO" id="GO:0005975">
    <property type="term" value="P:carbohydrate metabolic process"/>
    <property type="evidence" value="ECO:0007669"/>
    <property type="project" value="InterPro"/>
</dbReference>
<keyword evidence="2" id="KW-0378">Hydrolase</keyword>
<dbReference type="Proteomes" id="UP000504629">
    <property type="component" value="Unplaced"/>
</dbReference>
<evidence type="ECO:0000313" key="9">
    <source>
        <dbReference type="RefSeq" id="XP_028030618.1"/>
    </source>
</evidence>
<keyword evidence="2" id="KW-0326">Glycosidase</keyword>
<dbReference type="SUPFAM" id="SSF74650">
    <property type="entry name" value="Galactose mutarotase-like"/>
    <property type="match status" value="1"/>
</dbReference>
<proteinExistence type="inferred from homology"/>
<dbReference type="SUPFAM" id="SSF49265">
    <property type="entry name" value="Fibronectin type III"/>
    <property type="match status" value="1"/>
</dbReference>
<dbReference type="RefSeq" id="XP_028030616.1">
    <property type="nucleotide sequence ID" value="XM_028174815.1"/>
</dbReference>
<dbReference type="InterPro" id="IPR048395">
    <property type="entry name" value="Glyco_hydro_31_C"/>
</dbReference>
<evidence type="ECO:0000259" key="3">
    <source>
        <dbReference type="PROSITE" id="PS50853"/>
    </source>
</evidence>
<dbReference type="CDD" id="cd14752">
    <property type="entry name" value="GH31_N"/>
    <property type="match status" value="1"/>
</dbReference>
<dbReference type="RefSeq" id="XP_028030617.1">
    <property type="nucleotide sequence ID" value="XM_028174816.1"/>
</dbReference>
<dbReference type="InterPro" id="IPR000421">
    <property type="entry name" value="FA58C"/>
</dbReference>
<dbReference type="Gene3D" id="2.60.120.260">
    <property type="entry name" value="Galactose-binding domain-like"/>
    <property type="match status" value="1"/>
</dbReference>
<dbReference type="InterPro" id="IPR025887">
    <property type="entry name" value="Glyco_hydro_31_N_dom"/>
</dbReference>
<dbReference type="SUPFAM" id="SSF51011">
    <property type="entry name" value="Glycosyl hydrolase domain"/>
    <property type="match status" value="1"/>
</dbReference>
<dbReference type="InterPro" id="IPR003961">
    <property type="entry name" value="FN3_dom"/>
</dbReference>
<dbReference type="InterPro" id="IPR011013">
    <property type="entry name" value="Gal_mutarotase_sf_dom"/>
</dbReference>
<dbReference type="PROSITE" id="PS50853">
    <property type="entry name" value="FN3"/>
    <property type="match status" value="1"/>
</dbReference>
<name>A0A6J2JQR3_BOMMA</name>
<gene>
    <name evidence="5 6 7 8 9" type="primary">LOC114243357</name>
</gene>